<dbReference type="SMART" id="SM00387">
    <property type="entry name" value="HATPase_c"/>
    <property type="match status" value="1"/>
</dbReference>
<dbReference type="STRING" id="633813.SAMN04488087_1076"/>
<dbReference type="PROSITE" id="PS50880">
    <property type="entry name" value="TOPRIM"/>
    <property type="match status" value="1"/>
</dbReference>
<dbReference type="SMART" id="SM00433">
    <property type="entry name" value="TOP2c"/>
    <property type="match status" value="1"/>
</dbReference>
<dbReference type="InterPro" id="IPR014721">
    <property type="entry name" value="Ribsml_uS5_D2-typ_fold_subgr"/>
</dbReference>
<dbReference type="CDD" id="cd00822">
    <property type="entry name" value="TopoII_Trans_DNA_gyrase"/>
    <property type="match status" value="1"/>
</dbReference>
<dbReference type="SUPFAM" id="SSF54211">
    <property type="entry name" value="Ribosomal protein S5 domain 2-like"/>
    <property type="match status" value="1"/>
</dbReference>
<dbReference type="GO" id="GO:0046872">
    <property type="term" value="F:metal ion binding"/>
    <property type="evidence" value="ECO:0007669"/>
    <property type="project" value="UniProtKB-KW"/>
</dbReference>
<comment type="catalytic activity">
    <reaction evidence="1">
        <text>ATP-dependent breakage, passage and rejoining of double-stranded DNA.</text>
        <dbReference type="EC" id="5.6.2.2"/>
    </reaction>
</comment>
<dbReference type="PANTHER" id="PTHR45866">
    <property type="entry name" value="DNA GYRASE/TOPOISOMERASE SUBUNIT B"/>
    <property type="match status" value="1"/>
</dbReference>
<evidence type="ECO:0000256" key="1">
    <source>
        <dbReference type="ARBA" id="ARBA00000185"/>
    </source>
</evidence>
<dbReference type="Gene3D" id="3.30.565.10">
    <property type="entry name" value="Histidine kinase-like ATPase, C-terminal domain"/>
    <property type="match status" value="1"/>
</dbReference>
<evidence type="ECO:0000256" key="9">
    <source>
        <dbReference type="ARBA" id="ARBA00023029"/>
    </source>
</evidence>
<dbReference type="InterPro" id="IPR001241">
    <property type="entry name" value="Topo_IIA"/>
</dbReference>
<evidence type="ECO:0000256" key="5">
    <source>
        <dbReference type="ARBA" id="ARBA00022723"/>
    </source>
</evidence>
<dbReference type="RefSeq" id="WP_072714950.1">
    <property type="nucleotide sequence ID" value="NZ_FRAU01000003.1"/>
</dbReference>
<accession>A0A1M6SFP5</accession>
<dbReference type="SUPFAM" id="SSF56719">
    <property type="entry name" value="Type II DNA topoisomerase"/>
    <property type="match status" value="1"/>
</dbReference>
<evidence type="ECO:0000313" key="14">
    <source>
        <dbReference type="Proteomes" id="UP000185812"/>
    </source>
</evidence>
<dbReference type="Pfam" id="PF02518">
    <property type="entry name" value="HATPase_c"/>
    <property type="match status" value="1"/>
</dbReference>
<organism evidence="13 14">
    <name type="scientific">Rhodothermus profundi</name>
    <dbReference type="NCBI Taxonomy" id="633813"/>
    <lineage>
        <taxon>Bacteria</taxon>
        <taxon>Pseudomonadati</taxon>
        <taxon>Rhodothermota</taxon>
        <taxon>Rhodothermia</taxon>
        <taxon>Rhodothermales</taxon>
        <taxon>Rhodothermaceae</taxon>
        <taxon>Rhodothermus</taxon>
    </lineage>
</organism>
<name>A0A1M6SFP5_9BACT</name>
<dbReference type="InterPro" id="IPR018522">
    <property type="entry name" value="TopoIIA_CS"/>
</dbReference>
<dbReference type="InterPro" id="IPR013506">
    <property type="entry name" value="Topo_IIA_bsu_dom2"/>
</dbReference>
<dbReference type="AlphaFoldDB" id="A0A1M6SFP5"/>
<evidence type="ECO:0000256" key="6">
    <source>
        <dbReference type="ARBA" id="ARBA00022741"/>
    </source>
</evidence>
<dbReference type="CDD" id="cd16928">
    <property type="entry name" value="HATPase_GyrB-like"/>
    <property type="match status" value="1"/>
</dbReference>
<evidence type="ECO:0000256" key="10">
    <source>
        <dbReference type="ARBA" id="ARBA00023125"/>
    </source>
</evidence>
<evidence type="ECO:0000256" key="8">
    <source>
        <dbReference type="ARBA" id="ARBA00022842"/>
    </source>
</evidence>
<dbReference type="EC" id="5.6.2.2" evidence="4"/>
<keyword evidence="11 13" id="KW-0413">Isomerase</keyword>
<dbReference type="GO" id="GO:0005524">
    <property type="term" value="F:ATP binding"/>
    <property type="evidence" value="ECO:0007669"/>
    <property type="project" value="UniProtKB-KW"/>
</dbReference>
<dbReference type="PROSITE" id="PS00177">
    <property type="entry name" value="TOPOISOMERASE_II"/>
    <property type="match status" value="1"/>
</dbReference>
<dbReference type="GO" id="GO:0003918">
    <property type="term" value="F:DNA topoisomerase type II (double strand cut, ATP-hydrolyzing) activity"/>
    <property type="evidence" value="ECO:0007669"/>
    <property type="project" value="UniProtKB-EC"/>
</dbReference>
<dbReference type="Pfam" id="PF01751">
    <property type="entry name" value="Toprim"/>
    <property type="match status" value="1"/>
</dbReference>
<evidence type="ECO:0000259" key="12">
    <source>
        <dbReference type="PROSITE" id="PS50880"/>
    </source>
</evidence>
<reference evidence="14" key="1">
    <citation type="submission" date="2016-11" db="EMBL/GenBank/DDBJ databases">
        <authorList>
            <person name="Varghese N."/>
            <person name="Submissions S."/>
        </authorList>
    </citation>
    <scope>NUCLEOTIDE SEQUENCE [LARGE SCALE GENOMIC DNA]</scope>
    <source>
        <strain evidence="14">DSM 22212</strain>
    </source>
</reference>
<evidence type="ECO:0000256" key="11">
    <source>
        <dbReference type="ARBA" id="ARBA00023235"/>
    </source>
</evidence>
<keyword evidence="14" id="KW-1185">Reference proteome</keyword>
<evidence type="ECO:0000256" key="2">
    <source>
        <dbReference type="ARBA" id="ARBA00001946"/>
    </source>
</evidence>
<dbReference type="SUPFAM" id="SSF55874">
    <property type="entry name" value="ATPase domain of HSP90 chaperone/DNA topoisomerase II/histidine kinase"/>
    <property type="match status" value="1"/>
</dbReference>
<dbReference type="Proteomes" id="UP000185812">
    <property type="component" value="Unassembled WGS sequence"/>
</dbReference>
<dbReference type="InterPro" id="IPR013760">
    <property type="entry name" value="Topo_IIA-like_dom_sf"/>
</dbReference>
<dbReference type="InterPro" id="IPR006171">
    <property type="entry name" value="TOPRIM_dom"/>
</dbReference>
<keyword evidence="7" id="KW-0067">ATP-binding</keyword>
<keyword evidence="8" id="KW-0460">Magnesium</keyword>
<dbReference type="OrthoDB" id="9802808at2"/>
<keyword evidence="9" id="KW-0799">Topoisomerase</keyword>
<dbReference type="InterPro" id="IPR020568">
    <property type="entry name" value="Ribosomal_Su5_D2-typ_SF"/>
</dbReference>
<sequence length="648" mass="72676">MAEVTTTYTGKDIQVLEGLEPVRKRPGMYIGGTGKPGLHHLLWEIVDNAVDEAVNGFASLIEVTLHADGCSVTVTDNGRGIPVDPHPVKKIPTLELILTTLHAGGKFDRKNYITSGGLHGVGASVVNALSEELVATVRRDGRTYQQRFARGRPKTKLKVIARNTRGTGTSIYFRPDPEIFETTKFDPAWIREHLEIKTYLNRNLKIVFKDETCGERYEFQHEGGIVEYLARLVQEQGARVVHPEPFVLIQEALRDGARLEVALQWTEAPRELIKSFVNGIPTTEGGTHEQGFKEAVRSAVRAYMETHDLLPRNLEVTADDIREGLVAVVNLFMVEPQFQGQTKEKLNNPEARSLVMGAVRLDLEQFLNAHPTMAEAIVARIIQAAKARLASRAAARSVRRQTSVSHRLNLPGKLADCTSTNPEVCELFIVEGDSAGGSAKQARDRRFQAVLPLRGKVLNAEQASLRKVEANKELANIVQALGCGLGDKLDLSRLRYHKVILLMDADSDGHHITTLLLTFFYRYMRPLIENGHVYIAQPPLYRIDAGKETYWALDDADRDRILQALRKQRKNLQVEIQRFKGLGEMMPETLRETTLDPQKRRLLRVEIPEEARLLTEQTITELMGRDVSARFRFIMENAAQVDAEALDV</sequence>
<dbReference type="PRINTS" id="PR01159">
    <property type="entry name" value="DNAGYRASEB"/>
</dbReference>
<dbReference type="Pfam" id="PF00204">
    <property type="entry name" value="DNA_gyraseB"/>
    <property type="match status" value="1"/>
</dbReference>
<dbReference type="InterPro" id="IPR002288">
    <property type="entry name" value="DNA_gyrase_B_C"/>
</dbReference>
<dbReference type="PRINTS" id="PR00418">
    <property type="entry name" value="TPI2FAMILY"/>
</dbReference>
<keyword evidence="5" id="KW-0479">Metal-binding</keyword>
<dbReference type="NCBIfam" id="NF004189">
    <property type="entry name" value="PRK05644.1"/>
    <property type="match status" value="1"/>
</dbReference>
<dbReference type="GO" id="GO:0003677">
    <property type="term" value="F:DNA binding"/>
    <property type="evidence" value="ECO:0007669"/>
    <property type="project" value="UniProtKB-KW"/>
</dbReference>
<dbReference type="Gene3D" id="3.40.50.670">
    <property type="match status" value="1"/>
</dbReference>
<comment type="similarity">
    <text evidence="3">Belongs to the type II topoisomerase GyrB family.</text>
</comment>
<comment type="cofactor">
    <cofactor evidence="2">
        <name>Mg(2+)</name>
        <dbReference type="ChEBI" id="CHEBI:18420"/>
    </cofactor>
</comment>
<dbReference type="Pfam" id="PF00986">
    <property type="entry name" value="DNA_gyraseB_C"/>
    <property type="match status" value="1"/>
</dbReference>
<keyword evidence="10" id="KW-0238">DNA-binding</keyword>
<dbReference type="EMBL" id="FRAU01000003">
    <property type="protein sequence ID" value="SHK43519.1"/>
    <property type="molecule type" value="Genomic_DNA"/>
</dbReference>
<protein>
    <recommendedName>
        <fullName evidence="4">DNA topoisomerase (ATP-hydrolyzing)</fullName>
        <ecNumber evidence="4">5.6.2.2</ecNumber>
    </recommendedName>
</protein>
<dbReference type="Gene3D" id="3.30.230.10">
    <property type="match status" value="1"/>
</dbReference>
<evidence type="ECO:0000256" key="4">
    <source>
        <dbReference type="ARBA" id="ARBA00012895"/>
    </source>
</evidence>
<dbReference type="InterPro" id="IPR013759">
    <property type="entry name" value="Topo_IIA_B_C"/>
</dbReference>
<dbReference type="PANTHER" id="PTHR45866:SF1">
    <property type="entry name" value="DNA GYRASE SUBUNIT B, MITOCHONDRIAL"/>
    <property type="match status" value="1"/>
</dbReference>
<evidence type="ECO:0000256" key="3">
    <source>
        <dbReference type="ARBA" id="ARBA00010708"/>
    </source>
</evidence>
<evidence type="ECO:0000313" key="13">
    <source>
        <dbReference type="EMBL" id="SHK43519.1"/>
    </source>
</evidence>
<dbReference type="InterPro" id="IPR000565">
    <property type="entry name" value="Topo_IIA_B"/>
</dbReference>
<dbReference type="InterPro" id="IPR036890">
    <property type="entry name" value="HATPase_C_sf"/>
</dbReference>
<feature type="domain" description="Toprim" evidence="12">
    <location>
        <begin position="425"/>
        <end position="539"/>
    </location>
</feature>
<dbReference type="GO" id="GO:0006265">
    <property type="term" value="P:DNA topological change"/>
    <property type="evidence" value="ECO:0007669"/>
    <property type="project" value="InterPro"/>
</dbReference>
<keyword evidence="6" id="KW-0547">Nucleotide-binding</keyword>
<gene>
    <name evidence="13" type="ORF">SAMN04488087_1076</name>
</gene>
<evidence type="ECO:0000256" key="7">
    <source>
        <dbReference type="ARBA" id="ARBA00022840"/>
    </source>
</evidence>
<dbReference type="InterPro" id="IPR003594">
    <property type="entry name" value="HATPase_dom"/>
</dbReference>
<proteinExistence type="inferred from homology"/>
<dbReference type="FunFam" id="3.30.565.10:FF:000002">
    <property type="entry name" value="DNA gyrase subunit B"/>
    <property type="match status" value="1"/>
</dbReference>